<protein>
    <submittedName>
        <fullName evidence="1">Uncharacterized protein</fullName>
    </submittedName>
</protein>
<keyword evidence="2" id="KW-1185">Reference proteome</keyword>
<reference evidence="1" key="1">
    <citation type="submission" date="2022-02" db="EMBL/GenBank/DDBJ databases">
        <title>Plant Genome Project.</title>
        <authorList>
            <person name="Zhang R.-G."/>
        </authorList>
    </citation>
    <scope>NUCLEOTIDE SEQUENCE</scope>
    <source>
        <strain evidence="1">AT1</strain>
    </source>
</reference>
<evidence type="ECO:0000313" key="2">
    <source>
        <dbReference type="Proteomes" id="UP001062846"/>
    </source>
</evidence>
<evidence type="ECO:0000313" key="1">
    <source>
        <dbReference type="EMBL" id="KAI8552143.1"/>
    </source>
</evidence>
<proteinExistence type="predicted"/>
<comment type="caution">
    <text evidence="1">The sequence shown here is derived from an EMBL/GenBank/DDBJ whole genome shotgun (WGS) entry which is preliminary data.</text>
</comment>
<sequence length="172" mass="18519">MRSTAAVTLVLKDSVPKELDMIEFLDPSISNENEMMVSEYFEIPCTNLETTVNGKHPCSEGTSGQIGEGFSLGGSAPAPGRRYVGYRSHLASFSKPKIRGLGIIGDEVFVDGGVLVKASKAKPQLEIDPRSPKVGRRSGGCRSGLRSMTLASTKKAPSMIEVEREEAWTVSK</sequence>
<dbReference type="Proteomes" id="UP001062846">
    <property type="component" value="Chromosome 6"/>
</dbReference>
<organism evidence="1 2">
    <name type="scientific">Rhododendron molle</name>
    <name type="common">Chinese azalea</name>
    <name type="synonym">Azalea mollis</name>
    <dbReference type="NCBI Taxonomy" id="49168"/>
    <lineage>
        <taxon>Eukaryota</taxon>
        <taxon>Viridiplantae</taxon>
        <taxon>Streptophyta</taxon>
        <taxon>Embryophyta</taxon>
        <taxon>Tracheophyta</taxon>
        <taxon>Spermatophyta</taxon>
        <taxon>Magnoliopsida</taxon>
        <taxon>eudicotyledons</taxon>
        <taxon>Gunneridae</taxon>
        <taxon>Pentapetalae</taxon>
        <taxon>asterids</taxon>
        <taxon>Ericales</taxon>
        <taxon>Ericaceae</taxon>
        <taxon>Ericoideae</taxon>
        <taxon>Rhodoreae</taxon>
        <taxon>Rhododendron</taxon>
    </lineage>
</organism>
<dbReference type="EMBL" id="CM046393">
    <property type="protein sequence ID" value="KAI8552143.1"/>
    <property type="molecule type" value="Genomic_DNA"/>
</dbReference>
<gene>
    <name evidence="1" type="ORF">RHMOL_Rhmol06G0242100</name>
</gene>
<name>A0ACC0NI32_RHOML</name>
<accession>A0ACC0NI32</accession>